<dbReference type="AlphaFoldDB" id="A0A0F3L0B2"/>
<dbReference type="PANTHER" id="PTHR11941">
    <property type="entry name" value="ENOYL-COA HYDRATASE-RELATED"/>
    <property type="match status" value="1"/>
</dbReference>
<dbReference type="GO" id="GO:0003824">
    <property type="term" value="F:catalytic activity"/>
    <property type="evidence" value="ECO:0007669"/>
    <property type="project" value="UniProtKB-ARBA"/>
</dbReference>
<gene>
    <name evidence="2" type="ORF">VI08_03645</name>
</gene>
<comment type="caution">
    <text evidence="2">The sequence shown here is derived from an EMBL/GenBank/DDBJ whole genome shotgun (WGS) entry which is preliminary data.</text>
</comment>
<evidence type="ECO:0000313" key="2">
    <source>
        <dbReference type="EMBL" id="KJV36632.1"/>
    </source>
</evidence>
<organism evidence="2 3">
    <name type="scientific">Luteibacter yeojuensis</name>
    <dbReference type="NCBI Taxonomy" id="345309"/>
    <lineage>
        <taxon>Bacteria</taxon>
        <taxon>Pseudomonadati</taxon>
        <taxon>Pseudomonadota</taxon>
        <taxon>Gammaproteobacteria</taxon>
        <taxon>Lysobacterales</taxon>
        <taxon>Rhodanobacteraceae</taxon>
        <taxon>Luteibacter</taxon>
    </lineage>
</organism>
<accession>A0A0F3L0B2</accession>
<dbReference type="SUPFAM" id="SSF52096">
    <property type="entry name" value="ClpP/crotonase"/>
    <property type="match status" value="1"/>
</dbReference>
<dbReference type="PANTHER" id="PTHR11941:SF54">
    <property type="entry name" value="ENOYL-COA HYDRATASE, MITOCHONDRIAL"/>
    <property type="match status" value="1"/>
</dbReference>
<dbReference type="RefSeq" id="WP_045828191.1">
    <property type="nucleotide sequence ID" value="NZ_JZRB01000006.1"/>
</dbReference>
<dbReference type="CDD" id="cd06558">
    <property type="entry name" value="crotonase-like"/>
    <property type="match status" value="1"/>
</dbReference>
<dbReference type="OrthoDB" id="9807606at2"/>
<dbReference type="EMBL" id="JZRB01000006">
    <property type="protein sequence ID" value="KJV36632.1"/>
    <property type="molecule type" value="Genomic_DNA"/>
</dbReference>
<dbReference type="InterPro" id="IPR029045">
    <property type="entry name" value="ClpP/crotonase-like_dom_sf"/>
</dbReference>
<dbReference type="Gene3D" id="3.90.226.10">
    <property type="entry name" value="2-enoyl-CoA Hydratase, Chain A, domain 1"/>
    <property type="match status" value="1"/>
</dbReference>
<sequence>MGELLVHRGDGVLELTLNRPEKMNALSASLVDALHAELDTADTDGTRLVVFRGEGKNLSAGFDFGGYDAQSEGDLVLRFVRIEQLLQRVFHARYDTLAYAQGRNFGAGVDLFAVCNRRVATPGASFRMPGLGFGLVLGSRRFAGLVGESWARQVLQEGITFDGTEAKARGFVTALADEAGWAAERERADTARHGLGEDATARLFRVTHTDTRAADMAELVASAARPGLQGRLRAYREALGK</sequence>
<reference evidence="2 3" key="1">
    <citation type="submission" date="2015-03" db="EMBL/GenBank/DDBJ databases">
        <title>Draft genome sequence of Luteibacter yeojuensis strain SU11.</title>
        <authorList>
            <person name="Sulaiman J."/>
            <person name="Priya K."/>
            <person name="Chan K.-G."/>
        </authorList>
    </citation>
    <scope>NUCLEOTIDE SEQUENCE [LARGE SCALE GENOMIC DNA]</scope>
    <source>
        <strain evidence="2 3">SU11</strain>
    </source>
</reference>
<proteinExistence type="inferred from homology"/>
<dbReference type="InterPro" id="IPR001753">
    <property type="entry name" value="Enoyl-CoA_hydra/iso"/>
</dbReference>
<evidence type="ECO:0000313" key="3">
    <source>
        <dbReference type="Proteomes" id="UP000033651"/>
    </source>
</evidence>
<comment type="similarity">
    <text evidence="1">Belongs to the enoyl-CoA hydratase/isomerase family.</text>
</comment>
<keyword evidence="3" id="KW-1185">Reference proteome</keyword>
<name>A0A0F3L0B2_9GAMM</name>
<evidence type="ECO:0000256" key="1">
    <source>
        <dbReference type="ARBA" id="ARBA00005254"/>
    </source>
</evidence>
<dbReference type="Proteomes" id="UP000033651">
    <property type="component" value="Unassembled WGS sequence"/>
</dbReference>
<protein>
    <submittedName>
        <fullName evidence="2">Enoyl-CoA hydratase</fullName>
    </submittedName>
</protein>
<dbReference type="GO" id="GO:0006635">
    <property type="term" value="P:fatty acid beta-oxidation"/>
    <property type="evidence" value="ECO:0007669"/>
    <property type="project" value="TreeGrafter"/>
</dbReference>
<dbReference type="PATRIC" id="fig|345309.4.peg.3637"/>
<dbReference type="Pfam" id="PF00378">
    <property type="entry name" value="ECH_1"/>
    <property type="match status" value="1"/>
</dbReference>